<dbReference type="Proteomes" id="UP000007721">
    <property type="component" value="Chromosome"/>
</dbReference>
<protein>
    <submittedName>
        <fullName evidence="3">Helix-turn-helix XRE domain protein</fullName>
    </submittedName>
</protein>
<dbReference type="HOGENOM" id="CLU_066192_47_2_7"/>
<dbReference type="GO" id="GO:0003677">
    <property type="term" value="F:DNA binding"/>
    <property type="evidence" value="ECO:0007669"/>
    <property type="project" value="InterPro"/>
</dbReference>
<dbReference type="Gene3D" id="1.10.260.40">
    <property type="entry name" value="lambda repressor-like DNA-binding domains"/>
    <property type="match status" value="1"/>
</dbReference>
<dbReference type="InterPro" id="IPR010982">
    <property type="entry name" value="Lambda_DNA-bd_dom_sf"/>
</dbReference>
<dbReference type="RefSeq" id="WP_012645187.1">
    <property type="nucleotide sequence ID" value="NC_011979.1"/>
</dbReference>
<evidence type="ECO:0000313" key="3">
    <source>
        <dbReference type="EMBL" id="ACM18458.1"/>
    </source>
</evidence>
<evidence type="ECO:0000259" key="2">
    <source>
        <dbReference type="PROSITE" id="PS50943"/>
    </source>
</evidence>
<proteinExistence type="predicted"/>
<sequence>MSGIRSPKELGEALRQKRKAKGLTQTAAGKPVNLVQSKISQIENGTLAIELSTLFRLLAALDLELVVQPRQKHEIKGDEW</sequence>
<feature type="region of interest" description="Disordered" evidence="1">
    <location>
        <begin position="1"/>
        <end position="27"/>
    </location>
</feature>
<dbReference type="eggNOG" id="COG1396">
    <property type="taxonomic scope" value="Bacteria"/>
</dbReference>
<dbReference type="SUPFAM" id="SSF47413">
    <property type="entry name" value="lambda repressor-like DNA-binding domains"/>
    <property type="match status" value="1"/>
</dbReference>
<dbReference type="STRING" id="316067.Geob_0081"/>
<name>B9M800_GEODF</name>
<feature type="domain" description="HTH cro/C1-type" evidence="2">
    <location>
        <begin position="14"/>
        <end position="68"/>
    </location>
</feature>
<dbReference type="CDD" id="cd00093">
    <property type="entry name" value="HTH_XRE"/>
    <property type="match status" value="1"/>
</dbReference>
<dbReference type="Pfam" id="PF13560">
    <property type="entry name" value="HTH_31"/>
    <property type="match status" value="1"/>
</dbReference>
<dbReference type="AlphaFoldDB" id="B9M800"/>
<evidence type="ECO:0000256" key="1">
    <source>
        <dbReference type="SAM" id="MobiDB-lite"/>
    </source>
</evidence>
<dbReference type="SMART" id="SM00530">
    <property type="entry name" value="HTH_XRE"/>
    <property type="match status" value="1"/>
</dbReference>
<gene>
    <name evidence="3" type="ordered locus">Geob_0081</name>
</gene>
<dbReference type="InterPro" id="IPR001387">
    <property type="entry name" value="Cro/C1-type_HTH"/>
</dbReference>
<keyword evidence="4" id="KW-1185">Reference proteome</keyword>
<dbReference type="KEGG" id="geo:Geob_0081"/>
<organism evidence="3 4">
    <name type="scientific">Geotalea daltonii (strain DSM 22248 / JCM 15807 / FRC-32)</name>
    <name type="common">Geobacter daltonii</name>
    <dbReference type="NCBI Taxonomy" id="316067"/>
    <lineage>
        <taxon>Bacteria</taxon>
        <taxon>Pseudomonadati</taxon>
        <taxon>Thermodesulfobacteriota</taxon>
        <taxon>Desulfuromonadia</taxon>
        <taxon>Geobacterales</taxon>
        <taxon>Geobacteraceae</taxon>
        <taxon>Geotalea</taxon>
    </lineage>
</organism>
<dbReference type="PROSITE" id="PS50943">
    <property type="entry name" value="HTH_CROC1"/>
    <property type="match status" value="1"/>
</dbReference>
<reference evidence="3 4" key="1">
    <citation type="submission" date="2009-01" db="EMBL/GenBank/DDBJ databases">
        <title>Complete sequence of Geobacter sp. FRC-32.</title>
        <authorList>
            <consortium name="US DOE Joint Genome Institute"/>
            <person name="Lucas S."/>
            <person name="Copeland A."/>
            <person name="Lapidus A."/>
            <person name="Glavina del Rio T."/>
            <person name="Dalin E."/>
            <person name="Tice H."/>
            <person name="Bruce D."/>
            <person name="Goodwin L."/>
            <person name="Pitluck S."/>
            <person name="Saunders E."/>
            <person name="Brettin T."/>
            <person name="Detter J.C."/>
            <person name="Han C."/>
            <person name="Larimer F."/>
            <person name="Land M."/>
            <person name="Hauser L."/>
            <person name="Kyrpides N."/>
            <person name="Ovchinnikova G."/>
            <person name="Kostka J."/>
            <person name="Richardson P."/>
        </authorList>
    </citation>
    <scope>NUCLEOTIDE SEQUENCE [LARGE SCALE GENOMIC DNA]</scope>
    <source>
        <strain evidence="4">DSM 22248 / JCM 15807 / FRC-32</strain>
    </source>
</reference>
<accession>B9M800</accession>
<evidence type="ECO:0000313" key="4">
    <source>
        <dbReference type="Proteomes" id="UP000007721"/>
    </source>
</evidence>
<dbReference type="EMBL" id="CP001390">
    <property type="protein sequence ID" value="ACM18458.1"/>
    <property type="molecule type" value="Genomic_DNA"/>
</dbReference>
<dbReference type="OrthoDB" id="9154356at2"/>
<feature type="compositionally biased region" description="Basic and acidic residues" evidence="1">
    <location>
        <begin position="1"/>
        <end position="15"/>
    </location>
</feature>